<sequence>MPVIYRTNFLLLHHDPKNATLETEWLGFVNSEQLRASLTEVLRQMRTLRIQGYVANNTLLRAIRPADQDWINQVWFPEFAKLGVKRLAIVMSQDGLNQMGIQNIMQRATAHIPFDTLHFADADEARRWAASDSSRVRA</sequence>
<evidence type="ECO:0000313" key="1">
    <source>
        <dbReference type="EMBL" id="NML65724.1"/>
    </source>
</evidence>
<organism evidence="1 2">
    <name type="scientific">Hymenobacter polaris</name>
    <dbReference type="NCBI Taxonomy" id="2682546"/>
    <lineage>
        <taxon>Bacteria</taxon>
        <taxon>Pseudomonadati</taxon>
        <taxon>Bacteroidota</taxon>
        <taxon>Cytophagia</taxon>
        <taxon>Cytophagales</taxon>
        <taxon>Hymenobacteraceae</taxon>
        <taxon>Hymenobacter</taxon>
    </lineage>
</organism>
<dbReference type="AlphaFoldDB" id="A0A7Y0AE98"/>
<comment type="caution">
    <text evidence="1">The sequence shown here is derived from an EMBL/GenBank/DDBJ whole genome shotgun (WGS) entry which is preliminary data.</text>
</comment>
<keyword evidence="2" id="KW-1185">Reference proteome</keyword>
<protein>
    <recommendedName>
        <fullName evidence="3">STAS/SEC14 domain-containing protein</fullName>
    </recommendedName>
</protein>
<evidence type="ECO:0008006" key="3">
    <source>
        <dbReference type="Google" id="ProtNLM"/>
    </source>
</evidence>
<accession>A0A7Y0AE98</accession>
<dbReference type="Proteomes" id="UP000559626">
    <property type="component" value="Unassembled WGS sequence"/>
</dbReference>
<dbReference type="EMBL" id="JABBGH010000002">
    <property type="protein sequence ID" value="NML65724.1"/>
    <property type="molecule type" value="Genomic_DNA"/>
</dbReference>
<dbReference type="RefSeq" id="WP_169531232.1">
    <property type="nucleotide sequence ID" value="NZ_JABBGH010000002.1"/>
</dbReference>
<proteinExistence type="predicted"/>
<gene>
    <name evidence="1" type="ORF">HHL22_10955</name>
</gene>
<name>A0A7Y0AE98_9BACT</name>
<evidence type="ECO:0000313" key="2">
    <source>
        <dbReference type="Proteomes" id="UP000559626"/>
    </source>
</evidence>
<reference evidence="1 2" key="1">
    <citation type="submission" date="2020-04" db="EMBL/GenBank/DDBJ databases">
        <title>Hymenobacter polaris sp. nov., isolated from Arctic soil.</title>
        <authorList>
            <person name="Dahal R.H."/>
        </authorList>
    </citation>
    <scope>NUCLEOTIDE SEQUENCE [LARGE SCALE GENOMIC DNA]</scope>
    <source>
        <strain evidence="1 2">RP-2-7</strain>
    </source>
</reference>